<comment type="function">
    <text evidence="4">Binds to the 23S rRNA.</text>
</comment>
<dbReference type="InterPro" id="IPR030878">
    <property type="entry name" value="Ribosomal_uL15"/>
</dbReference>
<evidence type="ECO:0000256" key="4">
    <source>
        <dbReference type="HAMAP-Rule" id="MF_01341"/>
    </source>
</evidence>
<feature type="compositionally biased region" description="Basic and acidic residues" evidence="6">
    <location>
        <begin position="148"/>
        <end position="169"/>
    </location>
</feature>
<dbReference type="Gene3D" id="3.100.10.10">
    <property type="match status" value="1"/>
</dbReference>
<feature type="domain" description="Large ribosomal subunit protein uL15/eL18" evidence="7">
    <location>
        <begin position="75"/>
        <end position="145"/>
    </location>
</feature>
<feature type="compositionally biased region" description="Gly residues" evidence="6">
    <location>
        <begin position="21"/>
        <end position="35"/>
    </location>
</feature>
<dbReference type="HAMAP" id="MF_01341">
    <property type="entry name" value="Ribosomal_uL15"/>
    <property type="match status" value="1"/>
</dbReference>
<dbReference type="RefSeq" id="WP_189574677.1">
    <property type="nucleotide sequence ID" value="NZ_BMXU01000001.1"/>
</dbReference>
<evidence type="ECO:0000256" key="2">
    <source>
        <dbReference type="ARBA" id="ARBA00022980"/>
    </source>
</evidence>
<dbReference type="SUPFAM" id="SSF52080">
    <property type="entry name" value="Ribosomal proteins L15p and L18e"/>
    <property type="match status" value="1"/>
</dbReference>
<name>A0ABV7MBG1_9PROT</name>
<evidence type="ECO:0000313" key="9">
    <source>
        <dbReference type="Proteomes" id="UP001595607"/>
    </source>
</evidence>
<evidence type="ECO:0000313" key="8">
    <source>
        <dbReference type="EMBL" id="MFC3302804.1"/>
    </source>
</evidence>
<keyword evidence="3 4" id="KW-0687">Ribonucleoprotein</keyword>
<feature type="region of interest" description="Disordered" evidence="6">
    <location>
        <begin position="139"/>
        <end position="169"/>
    </location>
</feature>
<evidence type="ECO:0000259" key="7">
    <source>
        <dbReference type="Pfam" id="PF00828"/>
    </source>
</evidence>
<protein>
    <recommendedName>
        <fullName evidence="4">Large ribosomal subunit protein uL15</fullName>
    </recommendedName>
</protein>
<dbReference type="Pfam" id="PF00828">
    <property type="entry name" value="Ribosomal_L27A"/>
    <property type="match status" value="1"/>
</dbReference>
<feature type="region of interest" description="Disordered" evidence="6">
    <location>
        <begin position="1"/>
        <end position="50"/>
    </location>
</feature>
<comment type="similarity">
    <text evidence="1 4 5">Belongs to the universal ribosomal protein uL15 family.</text>
</comment>
<dbReference type="EMBL" id="JBHRVA010000002">
    <property type="protein sequence ID" value="MFC3302804.1"/>
    <property type="molecule type" value="Genomic_DNA"/>
</dbReference>
<proteinExistence type="inferred from homology"/>
<evidence type="ECO:0000256" key="6">
    <source>
        <dbReference type="SAM" id="MobiDB-lite"/>
    </source>
</evidence>
<comment type="caution">
    <text evidence="8">The sequence shown here is derived from an EMBL/GenBank/DDBJ whole genome shotgun (WGS) entry which is preliminary data.</text>
</comment>
<dbReference type="InterPro" id="IPR021131">
    <property type="entry name" value="Ribosomal_uL15/eL18"/>
</dbReference>
<keyword evidence="2 4" id="KW-0689">Ribosomal protein</keyword>
<dbReference type="PROSITE" id="PS00475">
    <property type="entry name" value="RIBOSOMAL_L15"/>
    <property type="match status" value="1"/>
</dbReference>
<dbReference type="InterPro" id="IPR036227">
    <property type="entry name" value="Ribosomal_uL15/eL18_sf"/>
</dbReference>
<sequence>MRLTDLADNPGARKERKRVGRGIGSGRGKTGGRGVKGQKSRSGVAINGFEGGQMPLHMRLPKRGFNAPNTKTFAEINLATLQAAADAGHATITEDALVEAGLVKNKRDGLRLLGSGELSAKVDVTVTYATKSAREAVEKAGGKVTMTRPEKTKRLRGKEREEAKKAGKK</sequence>
<evidence type="ECO:0000256" key="3">
    <source>
        <dbReference type="ARBA" id="ARBA00023274"/>
    </source>
</evidence>
<accession>A0ABV7MBG1</accession>
<dbReference type="NCBIfam" id="TIGR01071">
    <property type="entry name" value="rplO_bact"/>
    <property type="match status" value="1"/>
</dbReference>
<dbReference type="PANTHER" id="PTHR12934">
    <property type="entry name" value="50S RIBOSOMAL PROTEIN L15"/>
    <property type="match status" value="1"/>
</dbReference>
<dbReference type="InterPro" id="IPR005749">
    <property type="entry name" value="Ribosomal_uL15_bac-type"/>
</dbReference>
<dbReference type="GO" id="GO:0005840">
    <property type="term" value="C:ribosome"/>
    <property type="evidence" value="ECO:0007669"/>
    <property type="project" value="UniProtKB-KW"/>
</dbReference>
<evidence type="ECO:0000256" key="5">
    <source>
        <dbReference type="RuleBase" id="RU003888"/>
    </source>
</evidence>
<reference evidence="9" key="1">
    <citation type="journal article" date="2019" name="Int. J. Syst. Evol. Microbiol.">
        <title>The Global Catalogue of Microorganisms (GCM) 10K type strain sequencing project: providing services to taxonomists for standard genome sequencing and annotation.</title>
        <authorList>
            <consortium name="The Broad Institute Genomics Platform"/>
            <consortium name="The Broad Institute Genome Sequencing Center for Infectious Disease"/>
            <person name="Wu L."/>
            <person name="Ma J."/>
        </authorList>
    </citation>
    <scope>NUCLEOTIDE SEQUENCE [LARGE SCALE GENOMIC DNA]</scope>
    <source>
        <strain evidence="9">KCTC 22245</strain>
    </source>
</reference>
<keyword evidence="9" id="KW-1185">Reference proteome</keyword>
<dbReference type="InterPro" id="IPR001196">
    <property type="entry name" value="Ribosomal_uL15_CS"/>
</dbReference>
<dbReference type="Proteomes" id="UP001595607">
    <property type="component" value="Unassembled WGS sequence"/>
</dbReference>
<organism evidence="8 9">
    <name type="scientific">Parvularcula lutaonensis</name>
    <dbReference type="NCBI Taxonomy" id="491923"/>
    <lineage>
        <taxon>Bacteria</taxon>
        <taxon>Pseudomonadati</taxon>
        <taxon>Pseudomonadota</taxon>
        <taxon>Alphaproteobacteria</taxon>
        <taxon>Parvularculales</taxon>
        <taxon>Parvularculaceae</taxon>
        <taxon>Parvularcula</taxon>
    </lineage>
</organism>
<keyword evidence="4" id="KW-0694">RNA-binding</keyword>
<keyword evidence="4" id="KW-0699">rRNA-binding</keyword>
<gene>
    <name evidence="4 8" type="primary">rplO</name>
    <name evidence="8" type="ORF">ACFONP_08675</name>
</gene>
<dbReference type="PANTHER" id="PTHR12934:SF11">
    <property type="entry name" value="LARGE RIBOSOMAL SUBUNIT PROTEIN UL15M"/>
    <property type="match status" value="1"/>
</dbReference>
<evidence type="ECO:0000256" key="1">
    <source>
        <dbReference type="ARBA" id="ARBA00007320"/>
    </source>
</evidence>
<comment type="subunit">
    <text evidence="4">Part of the 50S ribosomal subunit.</text>
</comment>